<sequence>MEKQVIRTIRNVIGIIKGVEEPDRSQKDSLTDSIPDSKRKITSVYQIRQLQVEQADGMLACFRETVEIVSMLTGAEG</sequence>
<organism evidence="1 2">
    <name type="scientific">Lactuca virosa</name>
    <dbReference type="NCBI Taxonomy" id="75947"/>
    <lineage>
        <taxon>Eukaryota</taxon>
        <taxon>Viridiplantae</taxon>
        <taxon>Streptophyta</taxon>
        <taxon>Embryophyta</taxon>
        <taxon>Tracheophyta</taxon>
        <taxon>Spermatophyta</taxon>
        <taxon>Magnoliopsida</taxon>
        <taxon>eudicotyledons</taxon>
        <taxon>Gunneridae</taxon>
        <taxon>Pentapetalae</taxon>
        <taxon>asterids</taxon>
        <taxon>campanulids</taxon>
        <taxon>Asterales</taxon>
        <taxon>Asteraceae</taxon>
        <taxon>Cichorioideae</taxon>
        <taxon>Cichorieae</taxon>
        <taxon>Lactucinae</taxon>
        <taxon>Lactuca</taxon>
    </lineage>
</organism>
<name>A0AAU9N5F8_9ASTR</name>
<proteinExistence type="predicted"/>
<dbReference type="Proteomes" id="UP001157418">
    <property type="component" value="Unassembled WGS sequence"/>
</dbReference>
<gene>
    <name evidence="1" type="ORF">LVIROSA_LOCUS21054</name>
</gene>
<reference evidence="1 2" key="1">
    <citation type="submission" date="2022-01" db="EMBL/GenBank/DDBJ databases">
        <authorList>
            <person name="Xiong W."/>
            <person name="Schranz E."/>
        </authorList>
    </citation>
    <scope>NUCLEOTIDE SEQUENCE [LARGE SCALE GENOMIC DNA]</scope>
</reference>
<protein>
    <submittedName>
        <fullName evidence="1">Uncharacterized protein</fullName>
    </submittedName>
</protein>
<keyword evidence="2" id="KW-1185">Reference proteome</keyword>
<evidence type="ECO:0000313" key="1">
    <source>
        <dbReference type="EMBL" id="CAH1434541.1"/>
    </source>
</evidence>
<dbReference type="EMBL" id="CAKMRJ010003670">
    <property type="protein sequence ID" value="CAH1434541.1"/>
    <property type="molecule type" value="Genomic_DNA"/>
</dbReference>
<comment type="caution">
    <text evidence="1">The sequence shown here is derived from an EMBL/GenBank/DDBJ whole genome shotgun (WGS) entry which is preliminary data.</text>
</comment>
<dbReference type="AlphaFoldDB" id="A0AAU9N5F8"/>
<accession>A0AAU9N5F8</accession>
<evidence type="ECO:0000313" key="2">
    <source>
        <dbReference type="Proteomes" id="UP001157418"/>
    </source>
</evidence>